<feature type="transmembrane region" description="Helical" evidence="6">
    <location>
        <begin position="321"/>
        <end position="341"/>
    </location>
</feature>
<comment type="caution">
    <text evidence="8">The sequence shown here is derived from an EMBL/GenBank/DDBJ whole genome shotgun (WGS) entry which is preliminary data.</text>
</comment>
<dbReference type="GO" id="GO:0016020">
    <property type="term" value="C:membrane"/>
    <property type="evidence" value="ECO:0007669"/>
    <property type="project" value="UniProtKB-SubCell"/>
</dbReference>
<evidence type="ECO:0000259" key="7">
    <source>
        <dbReference type="PROSITE" id="PS50850"/>
    </source>
</evidence>
<dbReference type="PANTHER" id="PTHR42718:SF9">
    <property type="entry name" value="MAJOR FACILITATOR SUPERFAMILY MULTIDRUG TRANSPORTER MFSC"/>
    <property type="match status" value="1"/>
</dbReference>
<dbReference type="AlphaFoldDB" id="A0A4Y3HR37"/>
<feature type="transmembrane region" description="Helical" evidence="6">
    <location>
        <begin position="379"/>
        <end position="404"/>
    </location>
</feature>
<feature type="transmembrane region" description="Helical" evidence="6">
    <location>
        <begin position="287"/>
        <end position="309"/>
    </location>
</feature>
<dbReference type="InterPro" id="IPR011701">
    <property type="entry name" value="MFS"/>
</dbReference>
<name>A0A4Y3HR37_9VIBR</name>
<dbReference type="Proteomes" id="UP000318717">
    <property type="component" value="Unassembled WGS sequence"/>
</dbReference>
<feature type="transmembrane region" description="Helical" evidence="6">
    <location>
        <begin position="239"/>
        <end position="264"/>
    </location>
</feature>
<dbReference type="SUPFAM" id="SSF103473">
    <property type="entry name" value="MFS general substrate transporter"/>
    <property type="match status" value="1"/>
</dbReference>
<feature type="transmembrane region" description="Helical" evidence="6">
    <location>
        <begin position="353"/>
        <end position="373"/>
    </location>
</feature>
<proteinExistence type="predicted"/>
<keyword evidence="5 6" id="KW-0472">Membrane</keyword>
<evidence type="ECO:0000256" key="2">
    <source>
        <dbReference type="ARBA" id="ARBA00022448"/>
    </source>
</evidence>
<feature type="transmembrane region" description="Helical" evidence="6">
    <location>
        <begin position="510"/>
        <end position="528"/>
    </location>
</feature>
<evidence type="ECO:0000256" key="4">
    <source>
        <dbReference type="ARBA" id="ARBA00022989"/>
    </source>
</evidence>
<dbReference type="GO" id="GO:0022857">
    <property type="term" value="F:transmembrane transporter activity"/>
    <property type="evidence" value="ECO:0007669"/>
    <property type="project" value="InterPro"/>
</dbReference>
<keyword evidence="4 6" id="KW-1133">Transmembrane helix</keyword>
<feature type="transmembrane region" description="Helical" evidence="6">
    <location>
        <begin position="91"/>
        <end position="112"/>
    </location>
</feature>
<dbReference type="OrthoDB" id="9781976at2"/>
<evidence type="ECO:0000256" key="3">
    <source>
        <dbReference type="ARBA" id="ARBA00022692"/>
    </source>
</evidence>
<organism evidence="8 9">
    <name type="scientific">Vibrio inusitatus NBRC 102082</name>
    <dbReference type="NCBI Taxonomy" id="1219070"/>
    <lineage>
        <taxon>Bacteria</taxon>
        <taxon>Pseudomonadati</taxon>
        <taxon>Pseudomonadota</taxon>
        <taxon>Gammaproteobacteria</taxon>
        <taxon>Vibrionales</taxon>
        <taxon>Vibrionaceae</taxon>
        <taxon>Vibrio</taxon>
    </lineage>
</organism>
<feature type="domain" description="Major facilitator superfamily (MFS) profile" evidence="7">
    <location>
        <begin position="20"/>
        <end position="532"/>
    </location>
</feature>
<feature type="transmembrane region" description="Helical" evidence="6">
    <location>
        <begin position="206"/>
        <end position="227"/>
    </location>
</feature>
<dbReference type="Gene3D" id="1.20.1250.20">
    <property type="entry name" value="MFS general substrate transporter like domains"/>
    <property type="match status" value="2"/>
</dbReference>
<dbReference type="InterPro" id="IPR020846">
    <property type="entry name" value="MFS_dom"/>
</dbReference>
<dbReference type="PANTHER" id="PTHR42718">
    <property type="entry name" value="MAJOR FACILITATOR SUPERFAMILY MULTIDRUG TRANSPORTER MFSC"/>
    <property type="match status" value="1"/>
</dbReference>
<dbReference type="RefSeq" id="WP_141343868.1">
    <property type="nucleotide sequence ID" value="NZ_BJLF01000001.1"/>
</dbReference>
<comment type="subcellular location">
    <subcellularLocation>
        <location evidence="1">Membrane</location>
        <topology evidence="1">Multi-pass membrane protein</topology>
    </subcellularLocation>
</comment>
<feature type="transmembrane region" description="Helical" evidence="6">
    <location>
        <begin position="174"/>
        <end position="194"/>
    </location>
</feature>
<evidence type="ECO:0000313" key="9">
    <source>
        <dbReference type="Proteomes" id="UP000318717"/>
    </source>
</evidence>
<evidence type="ECO:0000256" key="5">
    <source>
        <dbReference type="ARBA" id="ARBA00023136"/>
    </source>
</evidence>
<feature type="transmembrane region" description="Helical" evidence="6">
    <location>
        <begin position="144"/>
        <end position="168"/>
    </location>
</feature>
<protein>
    <submittedName>
        <fullName evidence="8">MFS transporter</fullName>
    </submittedName>
</protein>
<accession>A0A4Y3HR37</accession>
<sequence>MKNINTSKGEQSSGQAKWLVLLVLCAAQVGTSGDNAVVGIAASELINGLGATMSDVQLSNAMYSLMTGAFMIAGGLLGLVFGWVKSFRIGICLLITAEICGAFAPNIETFIFGARVMAGLGASLAIPAVLGIIAGTYQGKDQAIAFGGVAAASGVASAAMPLMAGLLIDSFGLSAAMLAMAVYFVGVLAASFKLDELVVTTKPKIDTIGIVLCGIGLVLFIIGALKIPELGLWAPITEVSIFGISPAPLMIALGLVVLTALYVWEGKFESKYGNCLLPKAIVTNKQVIVGLILGGAFWIGFATPAVVLVPHMQIIGGSGAMAGAIIGVSLAVGTVITSIIVPQRLNHLSTRLVCTLGLSFGALAAIILSAGLYSDGYSLPLLISGAILMGVACGLMATQCSIIVTDALNEKDAQQSGGIQAAARNVGYAIGIAIMGVTMLLTMSNGFKSEVKASNAITSETKQVIEQMPSINFLGDDAFESLMADKVVAEDMATLHAINAVSRVESNRSALYSVALSFLLMLFATRFLPNRSLMINKEDEAATESEEYKTQEA</sequence>
<feature type="transmembrane region" description="Helical" evidence="6">
    <location>
        <begin position="425"/>
        <end position="443"/>
    </location>
</feature>
<dbReference type="EMBL" id="BJLF01000001">
    <property type="protein sequence ID" value="GEA49518.1"/>
    <property type="molecule type" value="Genomic_DNA"/>
</dbReference>
<feature type="transmembrane region" description="Helical" evidence="6">
    <location>
        <begin position="65"/>
        <end position="84"/>
    </location>
</feature>
<gene>
    <name evidence="8" type="ORF">VIN01S_03220</name>
</gene>
<feature type="transmembrane region" description="Helical" evidence="6">
    <location>
        <begin position="118"/>
        <end position="137"/>
    </location>
</feature>
<dbReference type="InterPro" id="IPR036259">
    <property type="entry name" value="MFS_trans_sf"/>
</dbReference>
<evidence type="ECO:0000256" key="6">
    <source>
        <dbReference type="SAM" id="Phobius"/>
    </source>
</evidence>
<reference evidence="8 9" key="1">
    <citation type="submission" date="2019-06" db="EMBL/GenBank/DDBJ databases">
        <title>Whole genome shotgun sequence of Vibrio inusitatus NBRC 102082.</title>
        <authorList>
            <person name="Hosoyama A."/>
            <person name="Uohara A."/>
            <person name="Ohji S."/>
            <person name="Ichikawa N."/>
        </authorList>
    </citation>
    <scope>NUCLEOTIDE SEQUENCE [LARGE SCALE GENOMIC DNA]</scope>
    <source>
        <strain evidence="8 9">NBRC 102082</strain>
    </source>
</reference>
<dbReference type="PROSITE" id="PS50850">
    <property type="entry name" value="MFS"/>
    <property type="match status" value="1"/>
</dbReference>
<evidence type="ECO:0000313" key="8">
    <source>
        <dbReference type="EMBL" id="GEA49518.1"/>
    </source>
</evidence>
<keyword evidence="9" id="KW-1185">Reference proteome</keyword>
<keyword evidence="2" id="KW-0813">Transport</keyword>
<keyword evidence="3 6" id="KW-0812">Transmembrane</keyword>
<evidence type="ECO:0000256" key="1">
    <source>
        <dbReference type="ARBA" id="ARBA00004141"/>
    </source>
</evidence>
<dbReference type="Pfam" id="PF07690">
    <property type="entry name" value="MFS_1"/>
    <property type="match status" value="1"/>
</dbReference>